<keyword evidence="9 12" id="KW-0472">Membrane</keyword>
<evidence type="ECO:0000256" key="11">
    <source>
        <dbReference type="ARBA" id="ARBA00048899"/>
    </source>
</evidence>
<dbReference type="OrthoDB" id="19039at2759"/>
<evidence type="ECO:0000256" key="5">
    <source>
        <dbReference type="ARBA" id="ARBA00022679"/>
    </source>
</evidence>
<dbReference type="UniPathway" id="UPA00378"/>
<dbReference type="AlphaFoldDB" id="A0A1E3PD74"/>
<evidence type="ECO:0000256" key="1">
    <source>
        <dbReference type="ARBA" id="ARBA00004477"/>
    </source>
</evidence>
<feature type="transmembrane region" description="Helical" evidence="12">
    <location>
        <begin position="387"/>
        <end position="406"/>
    </location>
</feature>
<comment type="subcellular location">
    <subcellularLocation>
        <location evidence="1 12">Endoplasmic reticulum membrane</location>
        <topology evidence="1 12">Multi-pass membrane protein</topology>
    </subcellularLocation>
</comment>
<keyword evidence="6 12" id="KW-0812">Transmembrane</keyword>
<evidence type="ECO:0000256" key="8">
    <source>
        <dbReference type="ARBA" id="ARBA00022989"/>
    </source>
</evidence>
<dbReference type="GO" id="GO:0006487">
    <property type="term" value="P:protein N-linked glycosylation"/>
    <property type="evidence" value="ECO:0007669"/>
    <property type="project" value="TreeGrafter"/>
</dbReference>
<feature type="transmembrane region" description="Helical" evidence="12">
    <location>
        <begin position="418"/>
        <end position="440"/>
    </location>
</feature>
<evidence type="ECO:0000256" key="10">
    <source>
        <dbReference type="ARBA" id="ARBA00044721"/>
    </source>
</evidence>
<feature type="transmembrane region" description="Helical" evidence="12">
    <location>
        <begin position="240"/>
        <end position="266"/>
    </location>
</feature>
<evidence type="ECO:0000313" key="13">
    <source>
        <dbReference type="EMBL" id="ODQ63321.1"/>
    </source>
</evidence>
<protein>
    <recommendedName>
        <fullName evidence="12">Mannosyltransferase</fullName>
        <ecNumber evidence="12">2.4.1.-</ecNumber>
    </recommendedName>
</protein>
<keyword evidence="4 12" id="KW-0328">Glycosyltransferase</keyword>
<keyword evidence="14" id="KW-1185">Reference proteome</keyword>
<evidence type="ECO:0000256" key="4">
    <source>
        <dbReference type="ARBA" id="ARBA00022676"/>
    </source>
</evidence>
<dbReference type="PANTHER" id="PTHR22760">
    <property type="entry name" value="GLYCOSYLTRANSFERASE"/>
    <property type="match status" value="1"/>
</dbReference>
<dbReference type="EMBL" id="KV454415">
    <property type="protein sequence ID" value="ODQ63321.1"/>
    <property type="molecule type" value="Genomic_DNA"/>
</dbReference>
<dbReference type="EC" id="2.4.1.-" evidence="12"/>
<feature type="transmembrane region" description="Helical" evidence="12">
    <location>
        <begin position="272"/>
        <end position="292"/>
    </location>
</feature>
<dbReference type="GO" id="GO:0005789">
    <property type="term" value="C:endoplasmic reticulum membrane"/>
    <property type="evidence" value="ECO:0007669"/>
    <property type="project" value="UniProtKB-SubCell"/>
</dbReference>
<keyword evidence="8 12" id="KW-1133">Transmembrane helix</keyword>
<reference evidence="13 14" key="1">
    <citation type="journal article" date="2016" name="Proc. Natl. Acad. Sci. U.S.A.">
        <title>Comparative genomics of biotechnologically important yeasts.</title>
        <authorList>
            <person name="Riley R."/>
            <person name="Haridas S."/>
            <person name="Wolfe K.H."/>
            <person name="Lopes M.R."/>
            <person name="Hittinger C.T."/>
            <person name="Goeker M."/>
            <person name="Salamov A.A."/>
            <person name="Wisecaver J.H."/>
            <person name="Long T.M."/>
            <person name="Calvey C.H."/>
            <person name="Aerts A.L."/>
            <person name="Barry K.W."/>
            <person name="Choi C."/>
            <person name="Clum A."/>
            <person name="Coughlan A.Y."/>
            <person name="Deshpande S."/>
            <person name="Douglass A.P."/>
            <person name="Hanson S.J."/>
            <person name="Klenk H.-P."/>
            <person name="LaButti K.M."/>
            <person name="Lapidus A."/>
            <person name="Lindquist E.A."/>
            <person name="Lipzen A.M."/>
            <person name="Meier-Kolthoff J.P."/>
            <person name="Ohm R.A."/>
            <person name="Otillar R.P."/>
            <person name="Pangilinan J.L."/>
            <person name="Peng Y."/>
            <person name="Rokas A."/>
            <person name="Rosa C.A."/>
            <person name="Scheuner C."/>
            <person name="Sibirny A.A."/>
            <person name="Slot J.C."/>
            <person name="Stielow J.B."/>
            <person name="Sun H."/>
            <person name="Kurtzman C.P."/>
            <person name="Blackwell M."/>
            <person name="Grigoriev I.V."/>
            <person name="Jeffries T.W."/>
        </authorList>
    </citation>
    <scope>NUCLEOTIDE SEQUENCE [LARGE SCALE GENOMIC DNA]</scope>
    <source>
        <strain evidence="13 14">DSM 6958</strain>
    </source>
</reference>
<organism evidence="13 14">
    <name type="scientific">Nadsonia fulvescens var. elongata DSM 6958</name>
    <dbReference type="NCBI Taxonomy" id="857566"/>
    <lineage>
        <taxon>Eukaryota</taxon>
        <taxon>Fungi</taxon>
        <taxon>Dikarya</taxon>
        <taxon>Ascomycota</taxon>
        <taxon>Saccharomycotina</taxon>
        <taxon>Dipodascomycetes</taxon>
        <taxon>Dipodascales</taxon>
        <taxon>Dipodascales incertae sedis</taxon>
        <taxon>Nadsonia</taxon>
    </lineage>
</organism>
<comment type="catalytic activity">
    <reaction evidence="11">
        <text>an alpha-D-Man-(1-&gt;2)-alpha-D-Man-(1-&gt;2)-alpha-D-Man-(1-&gt;3)-[alpha-D-Man-(1-&gt;2)-alpha-D-Man-(1-&gt;3)-alpha-D-Man-(1-&gt;6)]-beta-D-Man-(1-&gt;4)-beta-D-GlcNAc-(1-&gt;4)-alpha-D-GlcNAc-diphospho-di-trans,poly-cis-dolichol + a di-trans,poly-cis-dolichyl beta-D-mannosyl phosphate = an alpha-D-Man-(1-&gt;2)-alpha-D-Man-(1-&gt;2)-alpha-D-Man-(1-&gt;3)-[alpha-D-Man-(1-&gt;2)-alpha-D-Man-(1-&gt;3)-[alpha-D-Man-(1-&gt;6)]-alpha-D-Man-(1-&gt;6)]-beta-D-Man-(1-&gt;4)-beta-D-GlcNAc-(1-&gt;4)-alpha-D-GlcNAc-diphospho-di-trans,poly-cis-dolichol + a di-trans,poly-cis-dolichyl phosphate + H(+)</text>
        <dbReference type="Rhea" id="RHEA:29535"/>
        <dbReference type="Rhea" id="RHEA-COMP:19498"/>
        <dbReference type="Rhea" id="RHEA-COMP:19501"/>
        <dbReference type="Rhea" id="RHEA-COMP:19518"/>
        <dbReference type="Rhea" id="RHEA-COMP:19519"/>
        <dbReference type="ChEBI" id="CHEBI:15378"/>
        <dbReference type="ChEBI" id="CHEBI:57683"/>
        <dbReference type="ChEBI" id="CHEBI:58211"/>
        <dbReference type="ChEBI" id="CHEBI:132517"/>
        <dbReference type="ChEBI" id="CHEBI:132519"/>
        <dbReference type="EC" id="2.4.1.260"/>
    </reaction>
    <physiologicalReaction direction="left-to-right" evidence="11">
        <dbReference type="Rhea" id="RHEA:29536"/>
    </physiologicalReaction>
</comment>
<dbReference type="STRING" id="857566.A0A1E3PD74"/>
<comment type="pathway">
    <text evidence="2">Protein modification; protein glycosylation.</text>
</comment>
<evidence type="ECO:0000313" key="14">
    <source>
        <dbReference type="Proteomes" id="UP000095009"/>
    </source>
</evidence>
<feature type="transmembrane region" description="Helical" evidence="12">
    <location>
        <begin position="5"/>
        <end position="23"/>
    </location>
</feature>
<dbReference type="PANTHER" id="PTHR22760:SF1">
    <property type="entry name" value="DOL-P-MAN:MAN(7)GLCNAC(2)-PP-DOL ALPHA-1,6-MANNOSYLTRANSFERASE"/>
    <property type="match status" value="1"/>
</dbReference>
<dbReference type="InterPro" id="IPR005599">
    <property type="entry name" value="GPI_mannosylTrfase"/>
</dbReference>
<evidence type="ECO:0000256" key="6">
    <source>
        <dbReference type="ARBA" id="ARBA00022692"/>
    </source>
</evidence>
<evidence type="ECO:0000256" key="12">
    <source>
        <dbReference type="RuleBase" id="RU363075"/>
    </source>
</evidence>
<dbReference type="Pfam" id="PF03901">
    <property type="entry name" value="Glyco_transf_22"/>
    <property type="match status" value="1"/>
</dbReference>
<name>A0A1E3PD74_9ASCO</name>
<keyword evidence="5" id="KW-0808">Transferase</keyword>
<evidence type="ECO:0000256" key="9">
    <source>
        <dbReference type="ARBA" id="ARBA00023136"/>
    </source>
</evidence>
<keyword evidence="7 12" id="KW-0256">Endoplasmic reticulum</keyword>
<gene>
    <name evidence="13" type="ORF">NADFUDRAFT_48200</name>
</gene>
<comment type="similarity">
    <text evidence="3 12">Belongs to the glycosyltransferase 22 family.</text>
</comment>
<sequence length="609" mass="68942">MKIDLFDYVAIMMVMLYLVFAIYTKVEESFNLHAIHDILRYGIFSKEVIQENFDHIDFPGAVPRTFVGAVILAKLSDLFIRIMKPNSLFEMQLLARAMLGFINILALIYMRSSILTINENDYEIEFQKQIKAVGEAGIIGADLYEDSLDEKLSVVQKQEIQLRNQSRLRVIKNTMQKEFAELIRVQNHTYYWFAVFVFTQFHIMYYASRTLPNFFALPYTTLAFALLINRKKGYSFPISLLAFTGVIYRAEVGLLALIVAFCLLVARKIPLSTFFFSLLSGVSFGASTSLFVDGHFWNRQDLVPELQSFIYNVYHGNAANWGVEPWTAYLDTHIPKLMFNPAAMSSIPAGVVVDFTGKRENRLRILAAASAIFIGVMSLQGHKEWRFIIYIIPVLSLIAANGAALFSTRWSKGLGPRIATILLVFCSVITLFVSIGRGIISSYNYPGGEALAKFHTVVPYPEIGDQAITLHMDVATCMTGASLFGQEWESTGKVIYDKTEDEEKLYKLFPSFDYVILADAADLDKYDSSANWHRVGEPVRGFKGVTMHAIESVVPEIINSPVAHLVKYYKGIRGISNGENNEFTQEVKDLYYNTIILEDTIAIYKRIQV</sequence>
<dbReference type="Proteomes" id="UP000095009">
    <property type="component" value="Unassembled WGS sequence"/>
</dbReference>
<feature type="transmembrane region" description="Helical" evidence="12">
    <location>
        <begin position="93"/>
        <end position="110"/>
    </location>
</feature>
<evidence type="ECO:0000256" key="7">
    <source>
        <dbReference type="ARBA" id="ARBA00022824"/>
    </source>
</evidence>
<comment type="function">
    <text evidence="10">Mannosyltransferase that operates in the biosynthetic pathway of dolichol-linked oligosaccharides, the glycan precursors employed in protein asparagine (N)-glycosylation. The assembly of dolichol-linked oligosaccharides begins on the cytosolic side of the endoplasmic reticulum membrane and finishes in its lumen. The sequential addition of sugars to dolichol pyrophosphate produces dolichol-linked oligosaccharides containing fourteen sugars, including two GlcNAcs, nine mannoses and three glucoses. Once assembled, the oligosaccharide is transferred from the lipid to nascent proteins by oligosaccharyltransferases. In the lumen of the endoplasmic reticulum, adds the eighth mannose residue in an alpha-1,6 linkage onto Man(7)GlcNAc(2)-PP-dolichol to produce Man(8)GlcNAc(2)-PP-dolichol.</text>
</comment>
<feature type="transmembrane region" description="Helical" evidence="12">
    <location>
        <begin position="363"/>
        <end position="381"/>
    </location>
</feature>
<proteinExistence type="inferred from homology"/>
<dbReference type="GO" id="GO:0052917">
    <property type="term" value="F:dol-P-Man:Man(7)GlcNAc(2)-PP-Dol alpha-1,6-mannosyltransferase activity"/>
    <property type="evidence" value="ECO:0007669"/>
    <property type="project" value="UniProtKB-EC"/>
</dbReference>
<accession>A0A1E3PD74</accession>
<evidence type="ECO:0000256" key="2">
    <source>
        <dbReference type="ARBA" id="ARBA00004922"/>
    </source>
</evidence>
<evidence type="ECO:0000256" key="3">
    <source>
        <dbReference type="ARBA" id="ARBA00007063"/>
    </source>
</evidence>
<feature type="transmembrane region" description="Helical" evidence="12">
    <location>
        <begin position="211"/>
        <end position="228"/>
    </location>
</feature>